<evidence type="ECO:0000256" key="1">
    <source>
        <dbReference type="SAM" id="SignalP"/>
    </source>
</evidence>
<dbReference type="OrthoDB" id="9813144at2"/>
<dbReference type="RefSeq" id="WP_066771729.1">
    <property type="nucleotide sequence ID" value="NZ_BMIP01000003.1"/>
</dbReference>
<sequence>MQSIARTIAFATVASVTAAAPAMAAEVEITAAGPVVELQVSEQVMGDPDKAMVSAGVTTRAATATAAMQQAAAQMDRVLKRLDALGVPRERVQTSGITLNPQYNYQNNQPPKFIGYDASNTVSIELRDTANVGEVLDALVAAGATNINGPNWGLVDDSEPRAKAREAAFAKAFVQAREYARMAGYSDVKLLSVAESMGFSAPVVRTVAAQAAAPPPPPSPTRPGQVSTQVTLSTSFELVK</sequence>
<protein>
    <recommendedName>
        <fullName evidence="4">SIMPL domain-containing protein</fullName>
    </recommendedName>
</protein>
<keyword evidence="1" id="KW-0732">Signal</keyword>
<dbReference type="InterPro" id="IPR007497">
    <property type="entry name" value="SIMPL/DUF541"/>
</dbReference>
<reference evidence="2" key="1">
    <citation type="journal article" date="2014" name="Int. J. Syst. Evol. Microbiol.">
        <title>Complete genome sequence of Corynebacterium casei LMG S-19264T (=DSM 44701T), isolated from a smear-ripened cheese.</title>
        <authorList>
            <consortium name="US DOE Joint Genome Institute (JGI-PGF)"/>
            <person name="Walter F."/>
            <person name="Albersmeier A."/>
            <person name="Kalinowski J."/>
            <person name="Ruckert C."/>
        </authorList>
    </citation>
    <scope>NUCLEOTIDE SEQUENCE</scope>
    <source>
        <strain evidence="2">CGMCC 1.15360</strain>
    </source>
</reference>
<evidence type="ECO:0008006" key="4">
    <source>
        <dbReference type="Google" id="ProtNLM"/>
    </source>
</evidence>
<gene>
    <name evidence="2" type="ORF">GCM10010990_18820</name>
</gene>
<reference evidence="2" key="2">
    <citation type="submission" date="2020-09" db="EMBL/GenBank/DDBJ databases">
        <authorList>
            <person name="Sun Q."/>
            <person name="Zhou Y."/>
        </authorList>
    </citation>
    <scope>NUCLEOTIDE SEQUENCE</scope>
    <source>
        <strain evidence="2">CGMCC 1.15360</strain>
    </source>
</reference>
<comment type="caution">
    <text evidence="2">The sequence shown here is derived from an EMBL/GenBank/DDBJ whole genome shotgun (WGS) entry which is preliminary data.</text>
</comment>
<dbReference type="GO" id="GO:0006974">
    <property type="term" value="P:DNA damage response"/>
    <property type="evidence" value="ECO:0007669"/>
    <property type="project" value="TreeGrafter"/>
</dbReference>
<dbReference type="EMBL" id="BMIP01000003">
    <property type="protein sequence ID" value="GGD69544.1"/>
    <property type="molecule type" value="Genomic_DNA"/>
</dbReference>
<dbReference type="PANTHER" id="PTHR34387:SF1">
    <property type="entry name" value="PERIPLASMIC IMMUNOGENIC PROTEIN"/>
    <property type="match status" value="1"/>
</dbReference>
<evidence type="ECO:0000313" key="3">
    <source>
        <dbReference type="Proteomes" id="UP000612349"/>
    </source>
</evidence>
<dbReference type="Gene3D" id="3.30.110.170">
    <property type="entry name" value="Protein of unknown function (DUF541), domain 1"/>
    <property type="match status" value="1"/>
</dbReference>
<proteinExistence type="predicted"/>
<dbReference type="AlphaFoldDB" id="A0A916Z046"/>
<dbReference type="PANTHER" id="PTHR34387">
    <property type="entry name" value="SLR1258 PROTEIN"/>
    <property type="match status" value="1"/>
</dbReference>
<name>A0A916Z046_9SPHN</name>
<dbReference type="InterPro" id="IPR052022">
    <property type="entry name" value="26kDa_periplasmic_antigen"/>
</dbReference>
<dbReference type="Proteomes" id="UP000612349">
    <property type="component" value="Unassembled WGS sequence"/>
</dbReference>
<feature type="chain" id="PRO_5037571181" description="SIMPL domain-containing protein" evidence="1">
    <location>
        <begin position="25"/>
        <end position="240"/>
    </location>
</feature>
<organism evidence="2 3">
    <name type="scientific">Croceicoccus mobilis</name>
    <dbReference type="NCBI Taxonomy" id="1703339"/>
    <lineage>
        <taxon>Bacteria</taxon>
        <taxon>Pseudomonadati</taxon>
        <taxon>Pseudomonadota</taxon>
        <taxon>Alphaproteobacteria</taxon>
        <taxon>Sphingomonadales</taxon>
        <taxon>Erythrobacteraceae</taxon>
        <taxon>Croceicoccus</taxon>
    </lineage>
</organism>
<dbReference type="Pfam" id="PF04402">
    <property type="entry name" value="SIMPL"/>
    <property type="match status" value="1"/>
</dbReference>
<evidence type="ECO:0000313" key="2">
    <source>
        <dbReference type="EMBL" id="GGD69544.1"/>
    </source>
</evidence>
<feature type="signal peptide" evidence="1">
    <location>
        <begin position="1"/>
        <end position="24"/>
    </location>
</feature>
<keyword evidence="3" id="KW-1185">Reference proteome</keyword>
<accession>A0A916Z046</accession>
<dbReference type="Gene3D" id="3.30.70.2970">
    <property type="entry name" value="Protein of unknown function (DUF541), domain 2"/>
    <property type="match status" value="1"/>
</dbReference>